<evidence type="ECO:0000256" key="1">
    <source>
        <dbReference type="SAM" id="MobiDB-lite"/>
    </source>
</evidence>
<feature type="compositionally biased region" description="Polar residues" evidence="1">
    <location>
        <begin position="22"/>
        <end position="31"/>
    </location>
</feature>
<dbReference type="AlphaFoldDB" id="A0A7W8EY54"/>
<dbReference type="EMBL" id="JACHJD010000019">
    <property type="protein sequence ID" value="MBB5108491.1"/>
    <property type="molecule type" value="Genomic_DNA"/>
</dbReference>
<gene>
    <name evidence="2" type="ORF">FHS40_007613</name>
</gene>
<feature type="region of interest" description="Disordered" evidence="1">
    <location>
        <begin position="1"/>
        <end position="31"/>
    </location>
</feature>
<feature type="compositionally biased region" description="Gly residues" evidence="1">
    <location>
        <begin position="7"/>
        <end position="17"/>
    </location>
</feature>
<sequence length="31" mass="3185">MINCGTHGIGWGSGGYPPGKHSLNTTQEAGR</sequence>
<comment type="caution">
    <text evidence="2">The sequence shown here is derived from an EMBL/GenBank/DDBJ whole genome shotgun (WGS) entry which is preliminary data.</text>
</comment>
<protein>
    <submittedName>
        <fullName evidence="2">Uncharacterized protein</fullName>
    </submittedName>
</protein>
<dbReference type="Proteomes" id="UP000549009">
    <property type="component" value="Unassembled WGS sequence"/>
</dbReference>
<evidence type="ECO:0000313" key="3">
    <source>
        <dbReference type="Proteomes" id="UP000549009"/>
    </source>
</evidence>
<accession>A0A7W8EY54</accession>
<name>A0A7W8EY54_STRST</name>
<organism evidence="2 3">
    <name type="scientific">Streptomyces spectabilis</name>
    <dbReference type="NCBI Taxonomy" id="68270"/>
    <lineage>
        <taxon>Bacteria</taxon>
        <taxon>Bacillati</taxon>
        <taxon>Actinomycetota</taxon>
        <taxon>Actinomycetes</taxon>
        <taxon>Kitasatosporales</taxon>
        <taxon>Streptomycetaceae</taxon>
        <taxon>Streptomyces</taxon>
    </lineage>
</organism>
<evidence type="ECO:0000313" key="2">
    <source>
        <dbReference type="EMBL" id="MBB5108491.1"/>
    </source>
</evidence>
<keyword evidence="3" id="KW-1185">Reference proteome</keyword>
<reference evidence="2 3" key="1">
    <citation type="submission" date="2020-08" db="EMBL/GenBank/DDBJ databases">
        <title>Genomic Encyclopedia of Type Strains, Phase III (KMG-III): the genomes of soil and plant-associated and newly described type strains.</title>
        <authorList>
            <person name="Whitman W."/>
        </authorList>
    </citation>
    <scope>NUCLEOTIDE SEQUENCE [LARGE SCALE GENOMIC DNA]</scope>
    <source>
        <strain evidence="2 3">CECT 3146</strain>
    </source>
</reference>
<proteinExistence type="predicted"/>